<keyword evidence="2" id="KW-1185">Reference proteome</keyword>
<accession>A0AA36GIV7</accession>
<gene>
    <name evidence="1" type="ORF">CYNAS_LOCUS2584</name>
</gene>
<dbReference type="EMBL" id="CATQJL010000001">
    <property type="protein sequence ID" value="CAJ0590601.1"/>
    <property type="molecule type" value="Genomic_DNA"/>
</dbReference>
<evidence type="ECO:0000313" key="1">
    <source>
        <dbReference type="EMBL" id="CAJ0590601.1"/>
    </source>
</evidence>
<sequence length="115" mass="13241">MLDAVPVAINAETQVDIATRCKELKFQLDSILDLITIEAHKLENQSTEGVKTKLGQMLLKANELLRECTGSCWFFRFMYIASANDAITDYRLNNFQGLPKRRDWRHPGRPRNTTK</sequence>
<dbReference type="AlphaFoldDB" id="A0AA36GIV7"/>
<dbReference type="Proteomes" id="UP001176961">
    <property type="component" value="Unassembled WGS sequence"/>
</dbReference>
<proteinExistence type="predicted"/>
<evidence type="ECO:0000313" key="2">
    <source>
        <dbReference type="Proteomes" id="UP001176961"/>
    </source>
</evidence>
<name>A0AA36GIV7_CYLNA</name>
<organism evidence="1 2">
    <name type="scientific">Cylicocyclus nassatus</name>
    <name type="common">Nematode worm</name>
    <dbReference type="NCBI Taxonomy" id="53992"/>
    <lineage>
        <taxon>Eukaryota</taxon>
        <taxon>Metazoa</taxon>
        <taxon>Ecdysozoa</taxon>
        <taxon>Nematoda</taxon>
        <taxon>Chromadorea</taxon>
        <taxon>Rhabditida</taxon>
        <taxon>Rhabditina</taxon>
        <taxon>Rhabditomorpha</taxon>
        <taxon>Strongyloidea</taxon>
        <taxon>Strongylidae</taxon>
        <taxon>Cylicocyclus</taxon>
    </lineage>
</organism>
<protein>
    <submittedName>
        <fullName evidence="1">Uncharacterized protein</fullName>
    </submittedName>
</protein>
<reference evidence="1" key="1">
    <citation type="submission" date="2023-07" db="EMBL/GenBank/DDBJ databases">
        <authorList>
            <consortium name="CYATHOMIX"/>
        </authorList>
    </citation>
    <scope>NUCLEOTIDE SEQUENCE</scope>
    <source>
        <strain evidence="1">N/A</strain>
    </source>
</reference>
<comment type="caution">
    <text evidence="1">The sequence shown here is derived from an EMBL/GenBank/DDBJ whole genome shotgun (WGS) entry which is preliminary data.</text>
</comment>